<name>A0A2H0RJ71_9BACT</name>
<evidence type="ECO:0008006" key="4">
    <source>
        <dbReference type="Google" id="ProtNLM"/>
    </source>
</evidence>
<accession>A0A2H0RJ71</accession>
<dbReference type="Proteomes" id="UP000230833">
    <property type="component" value="Unassembled WGS sequence"/>
</dbReference>
<feature type="transmembrane region" description="Helical" evidence="1">
    <location>
        <begin position="21"/>
        <end position="38"/>
    </location>
</feature>
<dbReference type="AlphaFoldDB" id="A0A2H0RJ71"/>
<comment type="caution">
    <text evidence="2">The sequence shown here is derived from an EMBL/GenBank/DDBJ whole genome shotgun (WGS) entry which is preliminary data.</text>
</comment>
<gene>
    <name evidence="2" type="ORF">COV07_03885</name>
</gene>
<protein>
    <recommendedName>
        <fullName evidence="4">DUF3137 domain-containing protein</fullName>
    </recommendedName>
</protein>
<proteinExistence type="predicted"/>
<keyword evidence="1" id="KW-0472">Membrane</keyword>
<evidence type="ECO:0000313" key="2">
    <source>
        <dbReference type="EMBL" id="PIR46538.1"/>
    </source>
</evidence>
<organism evidence="2 3">
    <name type="scientific">Candidatus Vogelbacteria bacterium CG10_big_fil_rev_8_21_14_0_10_45_14</name>
    <dbReference type="NCBI Taxonomy" id="1975042"/>
    <lineage>
        <taxon>Bacteria</taxon>
        <taxon>Candidatus Vogeliibacteriota</taxon>
    </lineage>
</organism>
<keyword evidence="1" id="KW-1133">Transmembrane helix</keyword>
<reference evidence="2 3" key="1">
    <citation type="submission" date="2017-09" db="EMBL/GenBank/DDBJ databases">
        <title>Depth-based differentiation of microbial function through sediment-hosted aquifers and enrichment of novel symbionts in the deep terrestrial subsurface.</title>
        <authorList>
            <person name="Probst A.J."/>
            <person name="Ladd B."/>
            <person name="Jarett J.K."/>
            <person name="Geller-Mcgrath D.E."/>
            <person name="Sieber C.M."/>
            <person name="Emerson J.B."/>
            <person name="Anantharaman K."/>
            <person name="Thomas B.C."/>
            <person name="Malmstrom R."/>
            <person name="Stieglmeier M."/>
            <person name="Klingl A."/>
            <person name="Woyke T."/>
            <person name="Ryan C.M."/>
            <person name="Banfield J.F."/>
        </authorList>
    </citation>
    <scope>NUCLEOTIDE SEQUENCE [LARGE SCALE GENOMIC DNA]</scope>
    <source>
        <strain evidence="2">CG10_big_fil_rev_8_21_14_0_10_45_14</strain>
    </source>
</reference>
<sequence length="271" mass="32115">MERTITDLRKATWDIIVERKYWWIAGIFLAIVAIFLIIDITGEIRFVVFPVALFVWRYSMIMSGVRGKFWKQFAEKHSYSYEEKGQHEGENALLFKEGHSRAMEHVVSGEISGRKFRLFEYEFTTGRGKHARTYNYAVFEVPFEGHFPHIYLDQHHNNYGIGCKGEKLPIPHEFQKQFTLYGPLKYEMEALMIFTPELFAYLLDEKWPHDVELVDQELLIFRRDVFYNLKDLEAEFDRAFNLAKMIATKLDRAKFLPIGDMPHRLQSVARK</sequence>
<feature type="transmembrane region" description="Helical" evidence="1">
    <location>
        <begin position="44"/>
        <end position="61"/>
    </location>
</feature>
<dbReference type="EMBL" id="PCYL01000040">
    <property type="protein sequence ID" value="PIR46538.1"/>
    <property type="molecule type" value="Genomic_DNA"/>
</dbReference>
<evidence type="ECO:0000313" key="3">
    <source>
        <dbReference type="Proteomes" id="UP000230833"/>
    </source>
</evidence>
<keyword evidence="1" id="KW-0812">Transmembrane</keyword>
<evidence type="ECO:0000256" key="1">
    <source>
        <dbReference type="SAM" id="Phobius"/>
    </source>
</evidence>